<protein>
    <submittedName>
        <fullName evidence="3">Nitric oxide reductase activation protein</fullName>
    </submittedName>
</protein>
<dbReference type="InterPro" id="IPR036465">
    <property type="entry name" value="vWFA_dom_sf"/>
</dbReference>
<dbReference type="Proteomes" id="UP000284024">
    <property type="component" value="Unassembled WGS sequence"/>
</dbReference>
<evidence type="ECO:0000313" key="5">
    <source>
        <dbReference type="Proteomes" id="UP000284644"/>
    </source>
</evidence>
<feature type="domain" description="Cobalamin biosynthesis protein CobT VWA" evidence="1">
    <location>
        <begin position="486"/>
        <end position="524"/>
    </location>
</feature>
<dbReference type="Pfam" id="PF11775">
    <property type="entry name" value="CobT_C"/>
    <property type="match status" value="2"/>
</dbReference>
<dbReference type="EMBL" id="QSJW01000008">
    <property type="protein sequence ID" value="RHE10896.1"/>
    <property type="molecule type" value="Genomic_DNA"/>
</dbReference>
<dbReference type="AlphaFoldDB" id="A0A414VYL2"/>
<gene>
    <name evidence="3" type="ORF">DW222_15035</name>
    <name evidence="2" type="ORF">DW767_13355</name>
</gene>
<dbReference type="RefSeq" id="WP_118013167.1">
    <property type="nucleotide sequence ID" value="NZ_JBBNFJ010000015.1"/>
</dbReference>
<organism evidence="3 4">
    <name type="scientific">Blautia obeum</name>
    <dbReference type="NCBI Taxonomy" id="40520"/>
    <lineage>
        <taxon>Bacteria</taxon>
        <taxon>Bacillati</taxon>
        <taxon>Bacillota</taxon>
        <taxon>Clostridia</taxon>
        <taxon>Lachnospirales</taxon>
        <taxon>Lachnospiraceae</taxon>
        <taxon>Blautia</taxon>
    </lineage>
</organism>
<reference evidence="4 5" key="1">
    <citation type="submission" date="2018-08" db="EMBL/GenBank/DDBJ databases">
        <title>A genome reference for cultivated species of the human gut microbiota.</title>
        <authorList>
            <person name="Zou Y."/>
            <person name="Xue W."/>
            <person name="Luo G."/>
        </authorList>
    </citation>
    <scope>NUCLEOTIDE SEQUENCE [LARGE SCALE GENOMIC DNA]</scope>
    <source>
        <strain evidence="3 4">AM18-2AC</strain>
        <strain evidence="2 5">AM29-25AC</strain>
    </source>
</reference>
<evidence type="ECO:0000259" key="1">
    <source>
        <dbReference type="Pfam" id="PF11775"/>
    </source>
</evidence>
<dbReference type="SUPFAM" id="SSF53300">
    <property type="entry name" value="vWA-like"/>
    <property type="match status" value="1"/>
</dbReference>
<dbReference type="InterPro" id="IPR051928">
    <property type="entry name" value="NorD/CobT"/>
</dbReference>
<dbReference type="InterPro" id="IPR025861">
    <property type="entry name" value="CobT_VWA_dom"/>
</dbReference>
<evidence type="ECO:0000313" key="3">
    <source>
        <dbReference type="EMBL" id="RHH16289.1"/>
    </source>
</evidence>
<dbReference type="PANTHER" id="PTHR41248:SF1">
    <property type="entry name" value="NORD PROTEIN"/>
    <property type="match status" value="1"/>
</dbReference>
<proteinExistence type="predicted"/>
<name>A0A414VYL2_9FIRM</name>
<dbReference type="PANTHER" id="PTHR41248">
    <property type="entry name" value="NORD PROTEIN"/>
    <property type="match status" value="1"/>
</dbReference>
<dbReference type="Gene3D" id="3.40.50.410">
    <property type="entry name" value="von Willebrand factor, type A domain"/>
    <property type="match status" value="1"/>
</dbReference>
<evidence type="ECO:0000313" key="2">
    <source>
        <dbReference type="EMBL" id="RHE10896.1"/>
    </source>
</evidence>
<evidence type="ECO:0000313" key="4">
    <source>
        <dbReference type="Proteomes" id="UP000284024"/>
    </source>
</evidence>
<sequence length="605" mass="70594">MEDVRWPAEQLEEHRLEISNRIRNLFWTVSGDYDTEFEPDTEKYVYSKQTVLYEAVKQGAFARYFDQKKLGMYLMKKLHFSAGEDILLPLAGLCMDAAVERFIIRERLGTKEIREQAFRELEKAEKEQVSDKAGTDLIHRIRLLYIRHVLENTDDEGMDPQAEIALYKILSLKDAENTEDVINVIDEIYNHVLDPSFEKRNGNLEKILNLPDMALANDAWQECMTDEQMEDIIQKYLSNLKKKMMSLDIRNKKKKRFYFSPENEEVPKSSENINPQAVRRIREYVELNYGKSYLSESEQARVNRKFCTGIHKNSILYLTDGILQNPVIKNNQYRFSQLQFEKNKAYYGNNHWIIKRNISVLADSLKRALIIRKDDFVSRSDAGQLVPERLWKIGRTDDDKLFNRKKRSEDSEFVIDVLIDSSGSQADRQAQVAAQGYIISEALSQAGIPHRVTGYCAFWGYTVLQRFRDYEDSRETNERIFQFRAYANNRDGLALKTVSSSLMERPEKNKILIVLSDGKPCDMSIQRPGTRQPKIYDGEKAAKDTAYEVRRARNQGIFVIGIFVGNEEELSVEKRIYGKDFAYIRNISNFSRMVGTFLRRQIDME</sequence>
<accession>A0A414VYL2</accession>
<feature type="domain" description="Cobalamin biosynthesis protein CobT VWA" evidence="1">
    <location>
        <begin position="402"/>
        <end position="459"/>
    </location>
</feature>
<comment type="caution">
    <text evidence="3">The sequence shown here is derived from an EMBL/GenBank/DDBJ whole genome shotgun (WGS) entry which is preliminary data.</text>
</comment>
<dbReference type="EMBL" id="QRJH01000009">
    <property type="protein sequence ID" value="RHH16289.1"/>
    <property type="molecule type" value="Genomic_DNA"/>
</dbReference>
<dbReference type="Proteomes" id="UP000284644">
    <property type="component" value="Unassembled WGS sequence"/>
</dbReference>